<organism evidence="2 3">
    <name type="scientific">Linnemannia schmuckeri</name>
    <dbReference type="NCBI Taxonomy" id="64567"/>
    <lineage>
        <taxon>Eukaryota</taxon>
        <taxon>Fungi</taxon>
        <taxon>Fungi incertae sedis</taxon>
        <taxon>Mucoromycota</taxon>
        <taxon>Mortierellomycotina</taxon>
        <taxon>Mortierellomycetes</taxon>
        <taxon>Mortierellales</taxon>
        <taxon>Mortierellaceae</taxon>
        <taxon>Linnemannia</taxon>
    </lineage>
</organism>
<evidence type="ECO:0000313" key="2">
    <source>
        <dbReference type="EMBL" id="KAF9150093.1"/>
    </source>
</evidence>
<dbReference type="Proteomes" id="UP000748756">
    <property type="component" value="Unassembled WGS sequence"/>
</dbReference>
<keyword evidence="1" id="KW-0812">Transmembrane</keyword>
<feature type="transmembrane region" description="Helical" evidence="1">
    <location>
        <begin position="262"/>
        <end position="283"/>
    </location>
</feature>
<sequence length="380" mass="42339">MDSLITAPWEPRSHTMLISNSITRGAIGILSVATGISILFYLLQTTPEYIEPRTQRCLVPTLAAEDNHIPVPVIDRIVCILRPYFEDSTRTDYGRLVLMQLGPFLAPIMFLSIVEASRKGNHWSLMSCSPFSALFSYLTGIGIYLPVIFVPLTIKGRSRVESTAIGSSISLARVYALIITQVVLWFGVAVLFAPGPTVVGEENSWIPWSTAVNIVIILSLWFIYTPLTWLLEVTGLASLKGKTDAQKTEQDRNARRLLRDTFLVTAGINAGLYYVGLFGFWHGTTPVEHILKAFDHGFRLEHLMYAPAYFLLWDHIGAIAGGLFWVLTDARSIIDPLLYLVLAILVSPGSALMIHAAKREQRLLKYVQSLGNSNKKFKTK</sequence>
<gene>
    <name evidence="2" type="ORF">BG015_008097</name>
</gene>
<keyword evidence="1" id="KW-1133">Transmembrane helix</keyword>
<dbReference type="AlphaFoldDB" id="A0A9P5S107"/>
<protein>
    <submittedName>
        <fullName evidence="2">Uncharacterized protein</fullName>
    </submittedName>
</protein>
<accession>A0A9P5S107</accession>
<dbReference type="EMBL" id="JAAAUQ010000454">
    <property type="protein sequence ID" value="KAF9150093.1"/>
    <property type="molecule type" value="Genomic_DNA"/>
</dbReference>
<reference evidence="2" key="1">
    <citation type="journal article" date="2020" name="Fungal Divers.">
        <title>Resolving the Mortierellaceae phylogeny through synthesis of multi-gene phylogenetics and phylogenomics.</title>
        <authorList>
            <person name="Vandepol N."/>
            <person name="Liber J."/>
            <person name="Desiro A."/>
            <person name="Na H."/>
            <person name="Kennedy M."/>
            <person name="Barry K."/>
            <person name="Grigoriev I.V."/>
            <person name="Miller A.N."/>
            <person name="O'Donnell K."/>
            <person name="Stajich J.E."/>
            <person name="Bonito G."/>
        </authorList>
    </citation>
    <scope>NUCLEOTIDE SEQUENCE</scope>
    <source>
        <strain evidence="2">NRRL 6426</strain>
    </source>
</reference>
<name>A0A9P5S107_9FUNG</name>
<keyword evidence="3" id="KW-1185">Reference proteome</keyword>
<dbReference type="OrthoDB" id="2331972at2759"/>
<feature type="transmembrane region" description="Helical" evidence="1">
    <location>
        <begin position="96"/>
        <end position="114"/>
    </location>
</feature>
<feature type="transmembrane region" description="Helical" evidence="1">
    <location>
        <begin position="134"/>
        <end position="154"/>
    </location>
</feature>
<feature type="transmembrane region" description="Helical" evidence="1">
    <location>
        <begin position="22"/>
        <end position="43"/>
    </location>
</feature>
<feature type="transmembrane region" description="Helical" evidence="1">
    <location>
        <begin position="337"/>
        <end position="357"/>
    </location>
</feature>
<keyword evidence="1" id="KW-0472">Membrane</keyword>
<evidence type="ECO:0000256" key="1">
    <source>
        <dbReference type="SAM" id="Phobius"/>
    </source>
</evidence>
<feature type="transmembrane region" description="Helical" evidence="1">
    <location>
        <begin position="174"/>
        <end position="193"/>
    </location>
</feature>
<evidence type="ECO:0000313" key="3">
    <source>
        <dbReference type="Proteomes" id="UP000748756"/>
    </source>
</evidence>
<comment type="caution">
    <text evidence="2">The sequence shown here is derived from an EMBL/GenBank/DDBJ whole genome shotgun (WGS) entry which is preliminary data.</text>
</comment>
<proteinExistence type="predicted"/>
<feature type="transmembrane region" description="Helical" evidence="1">
    <location>
        <begin position="205"/>
        <end position="224"/>
    </location>
</feature>
<feature type="transmembrane region" description="Helical" evidence="1">
    <location>
        <begin position="303"/>
        <end position="325"/>
    </location>
</feature>